<dbReference type="Pfam" id="PF14030">
    <property type="entry name" value="DUF4245"/>
    <property type="match status" value="1"/>
</dbReference>
<proteinExistence type="predicted"/>
<dbReference type="Proteomes" id="UP001596435">
    <property type="component" value="Unassembled WGS sequence"/>
</dbReference>
<keyword evidence="1" id="KW-0812">Transmembrane</keyword>
<keyword evidence="1" id="KW-1133">Transmembrane helix</keyword>
<comment type="caution">
    <text evidence="2">The sequence shown here is derived from an EMBL/GenBank/DDBJ whole genome shotgun (WGS) entry which is preliminary data.</text>
</comment>
<accession>A0ABW2FSA5</accession>
<keyword evidence="3" id="KW-1185">Reference proteome</keyword>
<protein>
    <submittedName>
        <fullName evidence="2">DUF4245 domain-containing protein</fullName>
    </submittedName>
</protein>
<keyword evidence="1" id="KW-0472">Membrane</keyword>
<organism evidence="2 3">
    <name type="scientific">Kitasatospora paranensis</name>
    <dbReference type="NCBI Taxonomy" id="258053"/>
    <lineage>
        <taxon>Bacteria</taxon>
        <taxon>Bacillati</taxon>
        <taxon>Actinomycetota</taxon>
        <taxon>Actinomycetes</taxon>
        <taxon>Kitasatosporales</taxon>
        <taxon>Streptomycetaceae</taxon>
        <taxon>Kitasatospora</taxon>
    </lineage>
</organism>
<dbReference type="RefSeq" id="WP_380231000.1">
    <property type="nucleotide sequence ID" value="NZ_JBHSVH010000002.1"/>
</dbReference>
<evidence type="ECO:0000313" key="2">
    <source>
        <dbReference type="EMBL" id="MFC7180159.1"/>
    </source>
</evidence>
<name>A0ABW2FSA5_9ACTN</name>
<evidence type="ECO:0000313" key="3">
    <source>
        <dbReference type="Proteomes" id="UP001596435"/>
    </source>
</evidence>
<dbReference type="InterPro" id="IPR025339">
    <property type="entry name" value="DUF4245"/>
</dbReference>
<sequence>MVHHGRVAGSSSMRGRQTVRDMILSMLAVGFVGFFGYLFIPHSGGDGVHQVDYRVALASAKRAAPYPVLAPQGLSGHWRATSVQYSKDSQGNAVWHLGFVTPSGKYAAVEQSDGSQNTVLAAVVPHGEPDGSAAVAGQDWQRYQGRPYRGLSRQTGSATTVVTGSASYDELAQLAGALK</sequence>
<feature type="transmembrane region" description="Helical" evidence="1">
    <location>
        <begin position="21"/>
        <end position="40"/>
    </location>
</feature>
<dbReference type="EMBL" id="JBHTAJ010000017">
    <property type="protein sequence ID" value="MFC7180159.1"/>
    <property type="molecule type" value="Genomic_DNA"/>
</dbReference>
<evidence type="ECO:0000256" key="1">
    <source>
        <dbReference type="SAM" id="Phobius"/>
    </source>
</evidence>
<reference evidence="3" key="1">
    <citation type="journal article" date="2019" name="Int. J. Syst. Evol. Microbiol.">
        <title>The Global Catalogue of Microorganisms (GCM) 10K type strain sequencing project: providing services to taxonomists for standard genome sequencing and annotation.</title>
        <authorList>
            <consortium name="The Broad Institute Genomics Platform"/>
            <consortium name="The Broad Institute Genome Sequencing Center for Infectious Disease"/>
            <person name="Wu L."/>
            <person name="Ma J."/>
        </authorList>
    </citation>
    <scope>NUCLEOTIDE SEQUENCE [LARGE SCALE GENOMIC DNA]</scope>
    <source>
        <strain evidence="3">CGMCC 1.12859</strain>
    </source>
</reference>
<gene>
    <name evidence="2" type="ORF">ACFQMG_11400</name>
</gene>